<proteinExistence type="predicted"/>
<reference evidence="2 3" key="1">
    <citation type="submission" date="2024-04" db="EMBL/GenBank/DDBJ databases">
        <title>New Clade of Flavobacterium.</title>
        <authorList>
            <person name="Matos L."/>
            <person name="Proenca D.N."/>
            <person name="Fransisco R.M."/>
            <person name="Chung A.P."/>
            <person name="Maccario L."/>
            <person name="Sorensen S.J."/>
            <person name="Morais P.V."/>
        </authorList>
    </citation>
    <scope>NUCLEOTIDE SEQUENCE [LARGE SCALE GENOMIC DNA]</scope>
    <source>
        <strain evidence="2 3">FZUC8N2.13</strain>
    </source>
</reference>
<dbReference type="RefSeq" id="WP_373406036.1">
    <property type="nucleotide sequence ID" value="NZ_JBCFQL010000006.1"/>
</dbReference>
<name>A0ABV4TAJ6_9FLAO</name>
<keyword evidence="1" id="KW-1133">Transmembrane helix</keyword>
<gene>
    <name evidence="2" type="ORF">AAGV28_06610</name>
</gene>
<keyword evidence="1" id="KW-0472">Membrane</keyword>
<accession>A0ABV4TAJ6</accession>
<feature type="transmembrane region" description="Helical" evidence="1">
    <location>
        <begin position="94"/>
        <end position="113"/>
    </location>
</feature>
<dbReference type="EMBL" id="JBCFQL010000006">
    <property type="protein sequence ID" value="MFA9191039.1"/>
    <property type="molecule type" value="Genomic_DNA"/>
</dbReference>
<keyword evidence="1" id="KW-0812">Transmembrane</keyword>
<keyword evidence="3" id="KW-1185">Reference proteome</keyword>
<feature type="transmembrane region" description="Helical" evidence="1">
    <location>
        <begin position="119"/>
        <end position="136"/>
    </location>
</feature>
<protein>
    <submittedName>
        <fullName evidence="2">Uncharacterized protein</fullName>
    </submittedName>
</protein>
<comment type="caution">
    <text evidence="2">The sequence shown here is derived from an EMBL/GenBank/DDBJ whole genome shotgun (WGS) entry which is preliminary data.</text>
</comment>
<organism evidence="2 3">
    <name type="scientific">Flavobacterium zubiriense</name>
    <dbReference type="NCBI Taxonomy" id="3138075"/>
    <lineage>
        <taxon>Bacteria</taxon>
        <taxon>Pseudomonadati</taxon>
        <taxon>Bacteroidota</taxon>
        <taxon>Flavobacteriia</taxon>
        <taxon>Flavobacteriales</taxon>
        <taxon>Flavobacteriaceae</taxon>
        <taxon>Flavobacterium</taxon>
    </lineage>
</organism>
<evidence type="ECO:0000256" key="1">
    <source>
        <dbReference type="SAM" id="Phobius"/>
    </source>
</evidence>
<sequence length="155" mass="18182">MISRINIAEFRERLTENTKYGNPKIKGTPFGAFFIFGESNKIFFGTYGKNKFELTKNFIFQMTPYIISGEIQSKNNIQTEVNYEIKPIGFGYYLMKYMLLIGIPIFNLTLYTSSAPFEIFKIANLGLFSMAILHYFNMRRLKIKPENDFKKIFEI</sequence>
<evidence type="ECO:0000313" key="2">
    <source>
        <dbReference type="EMBL" id="MFA9191039.1"/>
    </source>
</evidence>
<evidence type="ECO:0000313" key="3">
    <source>
        <dbReference type="Proteomes" id="UP001574169"/>
    </source>
</evidence>
<dbReference type="Proteomes" id="UP001574169">
    <property type="component" value="Unassembled WGS sequence"/>
</dbReference>